<proteinExistence type="predicted"/>
<accession>A0ABR8TZ87</accession>
<dbReference type="EMBL" id="JACSQF010000009">
    <property type="protein sequence ID" value="MBD7981108.1"/>
    <property type="molecule type" value="Genomic_DNA"/>
</dbReference>
<dbReference type="RefSeq" id="WP_191803436.1">
    <property type="nucleotide sequence ID" value="NZ_JACSQF010000009.1"/>
</dbReference>
<keyword evidence="3" id="KW-1185">Reference proteome</keyword>
<protein>
    <submittedName>
        <fullName evidence="2">Uncharacterized protein</fullName>
    </submittedName>
</protein>
<evidence type="ECO:0000313" key="3">
    <source>
        <dbReference type="Proteomes" id="UP000655570"/>
    </source>
</evidence>
<sequence>MTEVTNIGPLSTRRSKRRRERNAVRKTAGVVVLSFLGLLTTGCAAYAPGGSGSHGIWANDTDDFGNYEEPAIYVPEEGVPDEYDLEYQWEQMAPEQPAAWSCYLSITFNEDWHDDVECSNGIDFDRPYLREWDGFVTEDELMQSALEYENALNGG</sequence>
<gene>
    <name evidence="2" type="ORF">H9641_10350</name>
</gene>
<comment type="caution">
    <text evidence="2">The sequence shown here is derived from an EMBL/GenBank/DDBJ whole genome shotgun (WGS) entry which is preliminary data.</text>
</comment>
<dbReference type="Proteomes" id="UP000655570">
    <property type="component" value="Unassembled WGS sequence"/>
</dbReference>
<reference evidence="2 3" key="1">
    <citation type="submission" date="2020-08" db="EMBL/GenBank/DDBJ databases">
        <title>A Genomic Blueprint of the Chicken Gut Microbiome.</title>
        <authorList>
            <person name="Gilroy R."/>
            <person name="Ravi A."/>
            <person name="Getino M."/>
            <person name="Pursley I."/>
            <person name="Horton D.L."/>
            <person name="Alikhan N.-F."/>
            <person name="Baker D."/>
            <person name="Gharbi K."/>
            <person name="Hall N."/>
            <person name="Watson M."/>
            <person name="Adriaenssens E.M."/>
            <person name="Foster-Nyarko E."/>
            <person name="Jarju S."/>
            <person name="Secka A."/>
            <person name="Antonio M."/>
            <person name="Oren A."/>
            <person name="Chaudhuri R."/>
            <person name="La Ragione R.M."/>
            <person name="Hildebrand F."/>
            <person name="Pallen M.J."/>
        </authorList>
    </citation>
    <scope>NUCLEOTIDE SEQUENCE [LARGE SCALE GENOMIC DNA]</scope>
    <source>
        <strain evidence="2 3">Sa2CUA9</strain>
    </source>
</reference>
<name>A0ABR8TZ87_9CELL</name>
<organism evidence="2 3">
    <name type="scientific">Oerskovia merdavium</name>
    <dbReference type="NCBI Taxonomy" id="2762227"/>
    <lineage>
        <taxon>Bacteria</taxon>
        <taxon>Bacillati</taxon>
        <taxon>Actinomycetota</taxon>
        <taxon>Actinomycetes</taxon>
        <taxon>Micrococcales</taxon>
        <taxon>Cellulomonadaceae</taxon>
        <taxon>Oerskovia</taxon>
    </lineage>
</organism>
<evidence type="ECO:0000313" key="2">
    <source>
        <dbReference type="EMBL" id="MBD7981108.1"/>
    </source>
</evidence>
<feature type="region of interest" description="Disordered" evidence="1">
    <location>
        <begin position="1"/>
        <end position="22"/>
    </location>
</feature>
<evidence type="ECO:0000256" key="1">
    <source>
        <dbReference type="SAM" id="MobiDB-lite"/>
    </source>
</evidence>